<accession>A0A168HX10</accession>
<organism evidence="8 9">
    <name type="scientific">Akanthomyces lecanii RCEF 1005</name>
    <dbReference type="NCBI Taxonomy" id="1081108"/>
    <lineage>
        <taxon>Eukaryota</taxon>
        <taxon>Fungi</taxon>
        <taxon>Dikarya</taxon>
        <taxon>Ascomycota</taxon>
        <taxon>Pezizomycotina</taxon>
        <taxon>Sordariomycetes</taxon>
        <taxon>Hypocreomycetidae</taxon>
        <taxon>Hypocreales</taxon>
        <taxon>Cordycipitaceae</taxon>
        <taxon>Akanthomyces</taxon>
        <taxon>Cordyceps confragosa</taxon>
    </lineage>
</organism>
<evidence type="ECO:0000256" key="5">
    <source>
        <dbReference type="ARBA" id="ARBA00023136"/>
    </source>
</evidence>
<dbReference type="InterPro" id="IPR001248">
    <property type="entry name" value="Pur-cyt_permease"/>
</dbReference>
<dbReference type="Pfam" id="PF02133">
    <property type="entry name" value="Transp_cyt_pur"/>
    <property type="match status" value="1"/>
</dbReference>
<sequence length="596" mass="65711">MSPDGPPGGSSRRPPGFTERVSAVMASAELSSKSQWINDDVRPVEKERRTWKLRSFHDYWLVINCNTTTFITGSALIPLGLAWWQAVICIVVGNLIALAAVLANSMAGSRYHIGFPVISRSIWGMWGSQFTIWNRIFLSIVWSVFLYASQSWTGGQCFHLIVLALDPKVDQHVHNTMPRRAHLTTARFISYIIFCVISLPFIWIRPHRLQWFLNSTSLVALVFYIALLIWALTTMGPSGFGSTITEDKPNPPSGPNSTAWVMVSGIIATVGSIAAGILNQNDYTRLARSPRDAKWGQIIAYPIYSIGTSIIGILVVAATQDRLGKEHWFLPGLLARIVRRNPTPGARAGVFFSGLALTISQLGSNVLGNALAGGIDLAAVFPRFLNIRRGAYITAIVSPIVNPWRMVDTATIFISVMSGYGVFLAPMTGMMVASYYIVQRQKLDVDDLFRGNSSSKYWYSSGVNWRAPIAWAIGVGPCLPGFVASVNSSVNVPDSIRELYMTNYLYGFFASGLVYVALHTAFPARAVDEFVKNNMSAAEVQQYYGERWDVSLSEAGQMVEDIPEKDEQRGERSRPGGQETYQASATDGGLIQRHLS</sequence>
<dbReference type="PANTHER" id="PTHR30618:SF4">
    <property type="entry name" value="ALLANTOIN PERMEASE"/>
    <property type="match status" value="1"/>
</dbReference>
<comment type="caution">
    <text evidence="8">The sequence shown here is derived from an EMBL/GenBank/DDBJ whole genome shotgun (WGS) entry which is preliminary data.</text>
</comment>
<proteinExistence type="inferred from homology"/>
<keyword evidence="3 7" id="KW-0812">Transmembrane</keyword>
<evidence type="ECO:0000256" key="1">
    <source>
        <dbReference type="ARBA" id="ARBA00004141"/>
    </source>
</evidence>
<feature type="transmembrane region" description="Helical" evidence="7">
    <location>
        <begin position="83"/>
        <end position="103"/>
    </location>
</feature>
<gene>
    <name evidence="8" type="ORF">LEL_05222</name>
</gene>
<feature type="transmembrane region" description="Helical" evidence="7">
    <location>
        <begin position="259"/>
        <end position="278"/>
    </location>
</feature>
<feature type="transmembrane region" description="Helical" evidence="7">
    <location>
        <begin position="298"/>
        <end position="318"/>
    </location>
</feature>
<dbReference type="InterPro" id="IPR045225">
    <property type="entry name" value="Uracil/uridine/allantoin_perm"/>
</dbReference>
<feature type="transmembrane region" description="Helical" evidence="7">
    <location>
        <begin position="412"/>
        <end position="438"/>
    </location>
</feature>
<name>A0A168HX10_CORDF</name>
<keyword evidence="5 7" id="KW-0472">Membrane</keyword>
<protein>
    <submittedName>
        <fullName evidence="8">NCS1 nucleoside transporter family protein</fullName>
    </submittedName>
</protein>
<feature type="transmembrane region" description="Helical" evidence="7">
    <location>
        <begin position="504"/>
        <end position="522"/>
    </location>
</feature>
<comment type="similarity">
    <text evidence="2">Belongs to the purine-cytosine permease (2.A.39) family.</text>
</comment>
<evidence type="ECO:0000256" key="6">
    <source>
        <dbReference type="SAM" id="MobiDB-lite"/>
    </source>
</evidence>
<dbReference type="AlphaFoldDB" id="A0A168HX10"/>
<feature type="region of interest" description="Disordered" evidence="6">
    <location>
        <begin position="559"/>
        <end position="596"/>
    </location>
</feature>
<reference evidence="8 9" key="1">
    <citation type="journal article" date="2016" name="Genome Biol. Evol.">
        <title>Divergent and convergent evolution of fungal pathogenicity.</title>
        <authorList>
            <person name="Shang Y."/>
            <person name="Xiao G."/>
            <person name="Zheng P."/>
            <person name="Cen K."/>
            <person name="Zhan S."/>
            <person name="Wang C."/>
        </authorList>
    </citation>
    <scope>NUCLEOTIDE SEQUENCE [LARGE SCALE GENOMIC DNA]</scope>
    <source>
        <strain evidence="8 9">RCEF 1005</strain>
    </source>
</reference>
<evidence type="ECO:0000313" key="8">
    <source>
        <dbReference type="EMBL" id="OAA78399.1"/>
    </source>
</evidence>
<evidence type="ECO:0000256" key="3">
    <source>
        <dbReference type="ARBA" id="ARBA00022692"/>
    </source>
</evidence>
<keyword evidence="9" id="KW-1185">Reference proteome</keyword>
<dbReference type="GO" id="GO:0015205">
    <property type="term" value="F:nucleobase transmembrane transporter activity"/>
    <property type="evidence" value="ECO:0007669"/>
    <property type="project" value="TreeGrafter"/>
</dbReference>
<dbReference type="CDD" id="cd11482">
    <property type="entry name" value="SLC-NCS1sbd_NRT1-like"/>
    <property type="match status" value="1"/>
</dbReference>
<evidence type="ECO:0000256" key="4">
    <source>
        <dbReference type="ARBA" id="ARBA00022989"/>
    </source>
</evidence>
<keyword evidence="4 7" id="KW-1133">Transmembrane helix</keyword>
<dbReference type="Gene3D" id="1.10.4160.10">
    <property type="entry name" value="Hydantoin permease"/>
    <property type="match status" value="1"/>
</dbReference>
<feature type="transmembrane region" description="Helical" evidence="7">
    <location>
        <begin position="463"/>
        <end position="484"/>
    </location>
</feature>
<comment type="subcellular location">
    <subcellularLocation>
        <location evidence="1">Membrane</location>
        <topology evidence="1">Multi-pass membrane protein</topology>
    </subcellularLocation>
</comment>
<feature type="compositionally biased region" description="Basic and acidic residues" evidence="6">
    <location>
        <begin position="565"/>
        <end position="574"/>
    </location>
</feature>
<evidence type="ECO:0000256" key="2">
    <source>
        <dbReference type="ARBA" id="ARBA00008974"/>
    </source>
</evidence>
<feature type="transmembrane region" description="Helical" evidence="7">
    <location>
        <begin position="188"/>
        <end position="204"/>
    </location>
</feature>
<evidence type="ECO:0000256" key="7">
    <source>
        <dbReference type="SAM" id="Phobius"/>
    </source>
</evidence>
<dbReference type="PANTHER" id="PTHR30618">
    <property type="entry name" value="NCS1 FAMILY PURINE/PYRIMIDINE TRANSPORTER"/>
    <property type="match status" value="1"/>
</dbReference>
<dbReference type="OrthoDB" id="2018619at2759"/>
<feature type="transmembrane region" description="Helical" evidence="7">
    <location>
        <begin position="211"/>
        <end position="232"/>
    </location>
</feature>
<dbReference type="Proteomes" id="UP000076881">
    <property type="component" value="Unassembled WGS sequence"/>
</dbReference>
<evidence type="ECO:0000313" key="9">
    <source>
        <dbReference type="Proteomes" id="UP000076881"/>
    </source>
</evidence>
<dbReference type="EMBL" id="AZHF01000003">
    <property type="protein sequence ID" value="OAA78399.1"/>
    <property type="molecule type" value="Genomic_DNA"/>
</dbReference>
<dbReference type="GO" id="GO:0005886">
    <property type="term" value="C:plasma membrane"/>
    <property type="evidence" value="ECO:0007669"/>
    <property type="project" value="TreeGrafter"/>
</dbReference>